<dbReference type="Proteomes" id="UP000836841">
    <property type="component" value="Unassembled WGS sequence"/>
</dbReference>
<feature type="region of interest" description="Disordered" evidence="1">
    <location>
        <begin position="1"/>
        <end position="26"/>
    </location>
</feature>
<sequence>MTTSLQDSSPSLTQNSQEIMSPNSTNRDFNQCNGVEQFLPTNVQSFKSPLNTLLQKMRLSINNNTGEKIVLKSWRSLSDPSVGIFFVGIDPLTVVQLAGWNGNSLYWLNGLWDGRIFIGLETMNHSYLNRVTFEYDEGSASIWKNSEDGVEHGEARLGGHLVNRNSIKSLVCSCSPGFKPAYKEEWEHRNFNGGCCEKNGTGKKEGFQKLTRMKLPDSQDTLFIPETYTYYLGIDCMLWSECLVELQEVSKHGADLYIHLTSSELGDSFCFNRSFCYM</sequence>
<keyword evidence="3" id="KW-1185">Reference proteome</keyword>
<proteinExistence type="predicted"/>
<dbReference type="AlphaFoldDB" id="A0AAU9RJ05"/>
<evidence type="ECO:0000256" key="1">
    <source>
        <dbReference type="SAM" id="MobiDB-lite"/>
    </source>
</evidence>
<evidence type="ECO:0000313" key="3">
    <source>
        <dbReference type="Proteomes" id="UP000836841"/>
    </source>
</evidence>
<accession>A0AAU9RJ05</accession>
<dbReference type="PANTHER" id="PTHR32444:SF198">
    <property type="entry name" value="BULB-TYPE LECTIN DOMAIN-CONTAINING PROTEIN"/>
    <property type="match status" value="1"/>
</dbReference>
<evidence type="ECO:0000313" key="2">
    <source>
        <dbReference type="EMBL" id="CAH2040725.1"/>
    </source>
</evidence>
<protein>
    <submittedName>
        <fullName evidence="2">Uncharacterized protein</fullName>
    </submittedName>
</protein>
<organism evidence="2 3">
    <name type="scientific">Thlaspi arvense</name>
    <name type="common">Field penny-cress</name>
    <dbReference type="NCBI Taxonomy" id="13288"/>
    <lineage>
        <taxon>Eukaryota</taxon>
        <taxon>Viridiplantae</taxon>
        <taxon>Streptophyta</taxon>
        <taxon>Embryophyta</taxon>
        <taxon>Tracheophyta</taxon>
        <taxon>Spermatophyta</taxon>
        <taxon>Magnoliopsida</taxon>
        <taxon>eudicotyledons</taxon>
        <taxon>Gunneridae</taxon>
        <taxon>Pentapetalae</taxon>
        <taxon>rosids</taxon>
        <taxon>malvids</taxon>
        <taxon>Brassicales</taxon>
        <taxon>Brassicaceae</taxon>
        <taxon>Thlaspideae</taxon>
        <taxon>Thlaspi</taxon>
    </lineage>
</organism>
<feature type="non-terminal residue" evidence="2">
    <location>
        <position position="278"/>
    </location>
</feature>
<gene>
    <name evidence="2" type="ORF">TAV2_LOCUS4182</name>
</gene>
<name>A0AAU9RJ05_THLAR</name>
<dbReference type="PANTHER" id="PTHR32444">
    <property type="entry name" value="BULB-TYPE LECTIN DOMAIN-CONTAINING PROTEIN"/>
    <property type="match status" value="1"/>
</dbReference>
<dbReference type="EMBL" id="CAJVSB020000021">
    <property type="protein sequence ID" value="CAH2040725.1"/>
    <property type="molecule type" value="Genomic_DNA"/>
</dbReference>
<comment type="caution">
    <text evidence="2">The sequence shown here is derived from an EMBL/GenBank/DDBJ whole genome shotgun (WGS) entry which is preliminary data.</text>
</comment>
<reference evidence="2 3" key="1">
    <citation type="submission" date="2022-03" db="EMBL/GenBank/DDBJ databases">
        <authorList>
            <person name="Nunn A."/>
            <person name="Chopra R."/>
            <person name="Nunn A."/>
            <person name="Contreras Garrido A."/>
        </authorList>
    </citation>
    <scope>NUCLEOTIDE SEQUENCE [LARGE SCALE GENOMIC DNA]</scope>
</reference>